<accession>A0A1F4SEH0</accession>
<evidence type="ECO:0000313" key="7">
    <source>
        <dbReference type="EMBL" id="OGC18816.1"/>
    </source>
</evidence>
<keyword evidence="2" id="KW-0540">Nuclease</keyword>
<evidence type="ECO:0000256" key="4">
    <source>
        <dbReference type="ARBA" id="ARBA00022801"/>
    </source>
</evidence>
<evidence type="ECO:0000256" key="2">
    <source>
        <dbReference type="ARBA" id="ARBA00022722"/>
    </source>
</evidence>
<gene>
    <name evidence="7" type="ORF">A2310_08285</name>
</gene>
<dbReference type="PANTHER" id="PTHR33992">
    <property type="entry name" value="RIBONUCLEASE P PROTEIN COMPONENT"/>
    <property type="match status" value="1"/>
</dbReference>
<dbReference type="AlphaFoldDB" id="A0A1F4SEH0"/>
<dbReference type="Pfam" id="PF00825">
    <property type="entry name" value="Ribonuclease_P"/>
    <property type="match status" value="1"/>
</dbReference>
<dbReference type="GO" id="GO:0030677">
    <property type="term" value="C:ribonuclease P complex"/>
    <property type="evidence" value="ECO:0007669"/>
    <property type="project" value="TreeGrafter"/>
</dbReference>
<dbReference type="EC" id="3.1.26.5" evidence="6"/>
<dbReference type="GO" id="GO:0004526">
    <property type="term" value="F:ribonuclease P activity"/>
    <property type="evidence" value="ECO:0007669"/>
    <property type="project" value="UniProtKB-UniRule"/>
</dbReference>
<dbReference type="InterPro" id="IPR014721">
    <property type="entry name" value="Ribsml_uS5_D2-typ_fold_subgr"/>
</dbReference>
<dbReference type="SUPFAM" id="SSF54211">
    <property type="entry name" value="Ribosomal protein S5 domain 2-like"/>
    <property type="match status" value="1"/>
</dbReference>
<protein>
    <recommendedName>
        <fullName evidence="6">Ribonuclease P protein component</fullName>
        <ecNumber evidence="6">3.1.26.5</ecNumber>
    </recommendedName>
</protein>
<dbReference type="PANTHER" id="PTHR33992:SF1">
    <property type="entry name" value="RIBONUCLEASE P PROTEIN COMPONENT"/>
    <property type="match status" value="1"/>
</dbReference>
<dbReference type="Proteomes" id="UP000178417">
    <property type="component" value="Unassembled WGS sequence"/>
</dbReference>
<name>A0A1F4SEH0_UNCSA</name>
<keyword evidence="3" id="KW-0255">Endonuclease</keyword>
<dbReference type="InterPro" id="IPR020568">
    <property type="entry name" value="Ribosomal_Su5_D2-typ_SF"/>
</dbReference>
<dbReference type="Gene3D" id="3.30.230.10">
    <property type="match status" value="1"/>
</dbReference>
<evidence type="ECO:0000313" key="8">
    <source>
        <dbReference type="Proteomes" id="UP000178417"/>
    </source>
</evidence>
<dbReference type="NCBIfam" id="TIGR00188">
    <property type="entry name" value="rnpA"/>
    <property type="match status" value="1"/>
</dbReference>
<dbReference type="InterPro" id="IPR000100">
    <property type="entry name" value="RNase_P"/>
</dbReference>
<sequence>MKNKEFEEVYNQGQRFYSTFFTFVVLRSDCFAWGFVISKKHGSAVCRNKIKRRLRSIVDKIKGSLSNPFRVIVIPKPGINKFKFGELVEKFIEATRKAKLIS</sequence>
<keyword evidence="4" id="KW-0378">Hydrolase</keyword>
<dbReference type="STRING" id="1802579.A2310_08285"/>
<keyword evidence="5" id="KW-0694">RNA-binding</keyword>
<evidence type="ECO:0000256" key="5">
    <source>
        <dbReference type="ARBA" id="ARBA00022884"/>
    </source>
</evidence>
<dbReference type="GO" id="GO:0000049">
    <property type="term" value="F:tRNA binding"/>
    <property type="evidence" value="ECO:0007669"/>
    <property type="project" value="InterPro"/>
</dbReference>
<evidence type="ECO:0000256" key="1">
    <source>
        <dbReference type="ARBA" id="ARBA00022694"/>
    </source>
</evidence>
<keyword evidence="1" id="KW-0819">tRNA processing</keyword>
<comment type="caution">
    <text evidence="7">The sequence shown here is derived from an EMBL/GenBank/DDBJ whole genome shotgun (WGS) entry which is preliminary data.</text>
</comment>
<proteinExistence type="predicted"/>
<dbReference type="GO" id="GO:0042781">
    <property type="term" value="F:3'-tRNA processing endoribonuclease activity"/>
    <property type="evidence" value="ECO:0007669"/>
    <property type="project" value="TreeGrafter"/>
</dbReference>
<reference evidence="7 8" key="1">
    <citation type="journal article" date="2016" name="Nat. Commun.">
        <title>Thousands of microbial genomes shed light on interconnected biogeochemical processes in an aquifer system.</title>
        <authorList>
            <person name="Anantharaman K."/>
            <person name="Brown C.T."/>
            <person name="Hug L.A."/>
            <person name="Sharon I."/>
            <person name="Castelle C.J."/>
            <person name="Probst A.J."/>
            <person name="Thomas B.C."/>
            <person name="Singh A."/>
            <person name="Wilkins M.J."/>
            <person name="Karaoz U."/>
            <person name="Brodie E.L."/>
            <person name="Williams K.H."/>
            <person name="Hubbard S.S."/>
            <person name="Banfield J.F."/>
        </authorList>
    </citation>
    <scope>NUCLEOTIDE SEQUENCE [LARGE SCALE GENOMIC DNA]</scope>
</reference>
<evidence type="ECO:0000256" key="6">
    <source>
        <dbReference type="NCBIfam" id="TIGR00188"/>
    </source>
</evidence>
<organism evidence="7 8">
    <name type="scientific">candidate division WOR-1 bacterium RIFOXYB2_FULL_37_13</name>
    <dbReference type="NCBI Taxonomy" id="1802579"/>
    <lineage>
        <taxon>Bacteria</taxon>
        <taxon>Bacillati</taxon>
        <taxon>Saganbacteria</taxon>
    </lineage>
</organism>
<evidence type="ECO:0000256" key="3">
    <source>
        <dbReference type="ARBA" id="ARBA00022759"/>
    </source>
</evidence>
<dbReference type="EMBL" id="MEUB01000065">
    <property type="protein sequence ID" value="OGC18816.1"/>
    <property type="molecule type" value="Genomic_DNA"/>
</dbReference>